<dbReference type="Gene3D" id="3.40.190.10">
    <property type="entry name" value="Periplasmic binding protein-like II"/>
    <property type="match status" value="1"/>
</dbReference>
<evidence type="ECO:0000313" key="4">
    <source>
        <dbReference type="EMBL" id="GLD52119.1"/>
    </source>
</evidence>
<dbReference type="FunFam" id="3.40.190.10:FF:000009">
    <property type="entry name" value="Putative glutamate receptor ionotropic NMDA 2B"/>
    <property type="match status" value="1"/>
</dbReference>
<comment type="caution">
    <text evidence="4">The sequence shown here is derived from an EMBL/GenBank/DDBJ whole genome shotgun (WGS) entry which is preliminary data.</text>
</comment>
<evidence type="ECO:0000256" key="3">
    <source>
        <dbReference type="SAM" id="MobiDB-lite"/>
    </source>
</evidence>
<feature type="non-terminal residue" evidence="4">
    <location>
        <position position="260"/>
    </location>
</feature>
<keyword evidence="2" id="KW-0862">Zinc</keyword>
<evidence type="ECO:0000313" key="5">
    <source>
        <dbReference type="Proteomes" id="UP001279410"/>
    </source>
</evidence>
<reference evidence="4" key="1">
    <citation type="submission" date="2022-08" db="EMBL/GenBank/DDBJ databases">
        <title>Genome sequencing of akame (Lates japonicus).</title>
        <authorList>
            <person name="Hashiguchi Y."/>
            <person name="Takahashi H."/>
        </authorList>
    </citation>
    <scope>NUCLEOTIDE SEQUENCE</scope>
    <source>
        <strain evidence="4">Kochi</strain>
    </source>
</reference>
<evidence type="ECO:0000256" key="1">
    <source>
        <dbReference type="ARBA" id="ARBA00022723"/>
    </source>
</evidence>
<proteinExistence type="predicted"/>
<feature type="region of interest" description="Disordered" evidence="3">
    <location>
        <begin position="1"/>
        <end position="20"/>
    </location>
</feature>
<gene>
    <name evidence="4" type="ORF">AKAME5_000506300</name>
</gene>
<name>A0AAD3MDY5_LATJO</name>
<accession>A0AAD3MDY5</accession>
<evidence type="ECO:0000256" key="2">
    <source>
        <dbReference type="ARBA" id="ARBA00022833"/>
    </source>
</evidence>
<dbReference type="AlphaFoldDB" id="A0AAD3MDY5"/>
<keyword evidence="5" id="KW-1185">Reference proteome</keyword>
<organism evidence="4 5">
    <name type="scientific">Lates japonicus</name>
    <name type="common">Japanese lates</name>
    <dbReference type="NCBI Taxonomy" id="270547"/>
    <lineage>
        <taxon>Eukaryota</taxon>
        <taxon>Metazoa</taxon>
        <taxon>Chordata</taxon>
        <taxon>Craniata</taxon>
        <taxon>Vertebrata</taxon>
        <taxon>Euteleostomi</taxon>
        <taxon>Actinopterygii</taxon>
        <taxon>Neopterygii</taxon>
        <taxon>Teleostei</taxon>
        <taxon>Neoteleostei</taxon>
        <taxon>Acanthomorphata</taxon>
        <taxon>Carangaria</taxon>
        <taxon>Carangaria incertae sedis</taxon>
        <taxon>Centropomidae</taxon>
        <taxon>Lates</taxon>
    </lineage>
</organism>
<dbReference type="Proteomes" id="UP001279410">
    <property type="component" value="Unassembled WGS sequence"/>
</dbReference>
<sequence length="260" mass="28591">DEKSNAFQFKRSSAAGGPAHARHHMEEYDCMFFSIATSKASIPGIHQHTEGKSDHRYILEEVPVLGLIGAVTSGSVQSHTGKPRLYPEEVPYVVTDLLSALPRCFPWVRISVSYDALGVPTGDGKGWRHHFLCSHPASGEGDARGPEQLSTASTGSPGFPPSARAGNNSHGMRMQMRTISIGHPEEQKPSGHCRQRDIPHRTRMRNLCPVSKTCQRKIARNVKFTYDLYLVTNGKHGKKINNVWNGMVGENPKGTTISEP</sequence>
<feature type="non-terminal residue" evidence="4">
    <location>
        <position position="1"/>
    </location>
</feature>
<keyword evidence="1" id="KW-0479">Metal-binding</keyword>
<dbReference type="GO" id="GO:0046872">
    <property type="term" value="F:metal ion binding"/>
    <property type="evidence" value="ECO:0007669"/>
    <property type="project" value="UniProtKB-KW"/>
</dbReference>
<keyword evidence="4" id="KW-0675">Receptor</keyword>
<feature type="compositionally biased region" description="Polar residues" evidence="3">
    <location>
        <begin position="1"/>
        <end position="11"/>
    </location>
</feature>
<protein>
    <submittedName>
        <fullName evidence="4">Glutamate receptor ionotropic, NMDA 2A</fullName>
    </submittedName>
</protein>
<feature type="region of interest" description="Disordered" evidence="3">
    <location>
        <begin position="138"/>
        <end position="170"/>
    </location>
</feature>
<dbReference type="EMBL" id="BRZM01000013">
    <property type="protein sequence ID" value="GLD52119.1"/>
    <property type="molecule type" value="Genomic_DNA"/>
</dbReference>